<evidence type="ECO:0000313" key="2">
    <source>
        <dbReference type="EMBL" id="ADM41924.1"/>
    </source>
</evidence>
<keyword evidence="3" id="KW-1185">Reference proteome</keyword>
<dbReference type="PATRIC" id="fig|718251.5.peg.1881"/>
<evidence type="ECO:0000256" key="1">
    <source>
        <dbReference type="SAM" id="MobiDB-lite"/>
    </source>
</evidence>
<gene>
    <name evidence="2" type="ordered locus">ETAF_1816</name>
</gene>
<accession>A0A0H3DVE4</accession>
<sequence length="38" mass="4134">MLIEVGASAFPPAVRGSALPQRLEPDAINKKHARARHK</sequence>
<evidence type="ECO:0000313" key="3">
    <source>
        <dbReference type="Proteomes" id="UP000002230"/>
    </source>
</evidence>
<reference evidence="2 3" key="2">
    <citation type="journal article" date="2011" name="BMC Immunol.">
        <title>Comparison of static immersion and intravenous injection systems for exposure of zebrafish embryos to the natural pathogen Edwardsiella tarda.</title>
        <authorList>
            <person name="van Soest J.J."/>
            <person name="Stockhammer O.W."/>
            <person name="Ordas A."/>
            <person name="Bloemberg G.V."/>
            <person name="Spaink H.P."/>
            <person name="Meijer A.H."/>
        </authorList>
    </citation>
    <scope>NUCLEOTIDE SEQUENCE [LARGE SCALE GENOMIC DNA]</scope>
    <source>
        <strain evidence="2 3">FL6-60</strain>
    </source>
</reference>
<dbReference type="Proteomes" id="UP000002230">
    <property type="component" value="Chromosome"/>
</dbReference>
<reference evidence="3" key="1">
    <citation type="submission" date="2010-08" db="EMBL/GenBank/DDBJ databases">
        <title>Genome comparisons of Edwardsiella bacteria analysed using deep sequencing technology.</title>
        <authorList>
            <person name="van Soest J.J."/>
            <person name="Henkel C.V."/>
            <person name="Jansen H.J."/>
            <person name="van den Hondel C.A.M.J.J."/>
            <person name="Bloemberg G.V."/>
            <person name="Meijer A.H."/>
            <person name="Spaink H.P."/>
        </authorList>
    </citation>
    <scope>NUCLEOTIDE SEQUENCE [LARGE SCALE GENOMIC DNA]</scope>
    <source>
        <strain evidence="3">FL6-60</strain>
    </source>
</reference>
<dbReference type="KEGG" id="etd:ETAF_1816"/>
<dbReference type="EMBL" id="CP002154">
    <property type="protein sequence ID" value="ADM41924.1"/>
    <property type="molecule type" value="Genomic_DNA"/>
</dbReference>
<dbReference type="AlphaFoldDB" id="A0A0H3DVE4"/>
<dbReference type="HOGENOM" id="CLU_3327387_0_0_6"/>
<protein>
    <submittedName>
        <fullName evidence="2">Uncharacterized protein</fullName>
    </submittedName>
</protein>
<proteinExistence type="predicted"/>
<feature type="region of interest" description="Disordered" evidence="1">
    <location>
        <begin position="13"/>
        <end position="38"/>
    </location>
</feature>
<organism evidence="2 3">
    <name type="scientific">Edwardsiella tarda (strain FL6-60)</name>
    <dbReference type="NCBI Taxonomy" id="718251"/>
    <lineage>
        <taxon>Bacteria</taxon>
        <taxon>Pseudomonadati</taxon>
        <taxon>Pseudomonadota</taxon>
        <taxon>Gammaproteobacteria</taxon>
        <taxon>Enterobacterales</taxon>
        <taxon>Hafniaceae</taxon>
        <taxon>Edwardsiella</taxon>
    </lineage>
</organism>
<name>A0A0H3DVE4_EDWTF</name>